<protein>
    <submittedName>
        <fullName evidence="1">Uncharacterized protein</fullName>
    </submittedName>
</protein>
<evidence type="ECO:0000313" key="2">
    <source>
        <dbReference type="Proteomes" id="UP000032679"/>
    </source>
</evidence>
<sequence length="168" mass="17457">MPPSPPSASGPAFSRVSAIRHPRFCARLLAAGAVMGVLGGCKLVDQRTFDPNAGRPPVPHVPHHPGPKPIAPFLVVRAGTPEAEWRPVVTHAAQVALARKPGVLFVLTGLAPDHATPADQVRALGAVASGDERAVADAIIAAGAPPLQVQMQVRTDPGGMRRVQVDVR</sequence>
<evidence type="ECO:0000313" key="1">
    <source>
        <dbReference type="EMBL" id="GAN52695.1"/>
    </source>
</evidence>
<accession>A0A0D6MGU3</accession>
<keyword evidence="2" id="KW-1185">Reference proteome</keyword>
<dbReference type="EMBL" id="BALE01000001">
    <property type="protein sequence ID" value="GAN52695.1"/>
    <property type="molecule type" value="Genomic_DNA"/>
</dbReference>
<reference evidence="1 2" key="1">
    <citation type="submission" date="2012-10" db="EMBL/GenBank/DDBJ databases">
        <title>Genome sequencing of Tanticharoenia sakaeratensis NBRC 103193.</title>
        <authorList>
            <person name="Azuma Y."/>
            <person name="Hadano H."/>
            <person name="Hirakawa H."/>
            <person name="Matsushita K."/>
        </authorList>
    </citation>
    <scope>NUCLEOTIDE SEQUENCE [LARGE SCALE GENOMIC DNA]</scope>
    <source>
        <strain evidence="1 2">NBRC 103193</strain>
    </source>
</reference>
<proteinExistence type="predicted"/>
<gene>
    <name evidence="1" type="ORF">Tasa_001_010</name>
</gene>
<dbReference type="STRING" id="1231623.Tasa_001_010"/>
<dbReference type="Proteomes" id="UP000032679">
    <property type="component" value="Unassembled WGS sequence"/>
</dbReference>
<dbReference type="RefSeq" id="WP_241767555.1">
    <property type="nucleotide sequence ID" value="NZ_BALE01000001.1"/>
</dbReference>
<name>A0A0D6MGU3_9PROT</name>
<dbReference type="AlphaFoldDB" id="A0A0D6MGU3"/>
<comment type="caution">
    <text evidence="1">The sequence shown here is derived from an EMBL/GenBank/DDBJ whole genome shotgun (WGS) entry which is preliminary data.</text>
</comment>
<organism evidence="1 2">
    <name type="scientific">Tanticharoenia sakaeratensis NBRC 103193</name>
    <dbReference type="NCBI Taxonomy" id="1231623"/>
    <lineage>
        <taxon>Bacteria</taxon>
        <taxon>Pseudomonadati</taxon>
        <taxon>Pseudomonadota</taxon>
        <taxon>Alphaproteobacteria</taxon>
        <taxon>Acetobacterales</taxon>
        <taxon>Acetobacteraceae</taxon>
        <taxon>Tanticharoenia</taxon>
    </lineage>
</organism>